<reference evidence="2" key="1">
    <citation type="submission" date="2021-05" db="EMBL/GenBank/DDBJ databases">
        <authorList>
            <person name="Alioto T."/>
            <person name="Alioto T."/>
            <person name="Gomez Garrido J."/>
        </authorList>
    </citation>
    <scope>NUCLEOTIDE SEQUENCE</scope>
</reference>
<protein>
    <submittedName>
        <fullName evidence="2">Uncharacterized protein</fullName>
    </submittedName>
</protein>
<dbReference type="AlphaFoldDB" id="A0A8D9APG4"/>
<evidence type="ECO:0000313" key="2">
    <source>
        <dbReference type="EMBL" id="CAG6769805.1"/>
    </source>
</evidence>
<dbReference type="EMBL" id="HBUF01580024">
    <property type="protein sequence ID" value="CAG6769809.1"/>
    <property type="molecule type" value="Transcribed_RNA"/>
</dbReference>
<dbReference type="EMBL" id="HBUF01353111">
    <property type="protein sequence ID" value="CAG6715394.1"/>
    <property type="molecule type" value="Transcribed_RNA"/>
</dbReference>
<dbReference type="EMBL" id="HBUF01580022">
    <property type="protein sequence ID" value="CAG6769801.1"/>
    <property type="molecule type" value="Transcribed_RNA"/>
</dbReference>
<keyword evidence="1" id="KW-0812">Transmembrane</keyword>
<dbReference type="EMBL" id="HBUF01580026">
    <property type="protein sequence ID" value="CAG6769820.1"/>
    <property type="molecule type" value="Transcribed_RNA"/>
</dbReference>
<dbReference type="EMBL" id="HBUF01580030">
    <property type="protein sequence ID" value="CAG6769840.1"/>
    <property type="molecule type" value="Transcribed_RNA"/>
</dbReference>
<keyword evidence="1" id="KW-1133">Transmembrane helix</keyword>
<dbReference type="EMBL" id="HBUF01580023">
    <property type="protein sequence ID" value="CAG6769805.1"/>
    <property type="molecule type" value="Transcribed_RNA"/>
</dbReference>
<evidence type="ECO:0000256" key="1">
    <source>
        <dbReference type="SAM" id="Phobius"/>
    </source>
</evidence>
<proteinExistence type="predicted"/>
<organism evidence="2">
    <name type="scientific">Cacopsylla melanoneura</name>
    <dbReference type="NCBI Taxonomy" id="428564"/>
    <lineage>
        <taxon>Eukaryota</taxon>
        <taxon>Metazoa</taxon>
        <taxon>Ecdysozoa</taxon>
        <taxon>Arthropoda</taxon>
        <taxon>Hexapoda</taxon>
        <taxon>Insecta</taxon>
        <taxon>Pterygota</taxon>
        <taxon>Neoptera</taxon>
        <taxon>Paraneoptera</taxon>
        <taxon>Hemiptera</taxon>
        <taxon>Sternorrhyncha</taxon>
        <taxon>Psylloidea</taxon>
        <taxon>Psyllidae</taxon>
        <taxon>Psyllinae</taxon>
        <taxon>Cacopsylla</taxon>
    </lineage>
</organism>
<dbReference type="EMBL" id="HBUF01580029">
    <property type="protein sequence ID" value="CAG6769835.1"/>
    <property type="molecule type" value="Transcribed_RNA"/>
</dbReference>
<keyword evidence="1" id="KW-0472">Membrane</keyword>
<dbReference type="EMBL" id="HBUF01580028">
    <property type="protein sequence ID" value="CAG6769829.1"/>
    <property type="molecule type" value="Transcribed_RNA"/>
</dbReference>
<dbReference type="EMBL" id="HBUF01580025">
    <property type="protein sequence ID" value="CAG6769814.1"/>
    <property type="molecule type" value="Transcribed_RNA"/>
</dbReference>
<dbReference type="EMBL" id="HBUF01353110">
    <property type="protein sequence ID" value="CAG6715393.1"/>
    <property type="molecule type" value="Transcribed_RNA"/>
</dbReference>
<name>A0A8D9APG4_9HEMI</name>
<feature type="transmembrane region" description="Helical" evidence="1">
    <location>
        <begin position="6"/>
        <end position="29"/>
    </location>
</feature>
<accession>A0A8D9APG4</accession>
<sequence length="107" mass="12534">MNNLLVFFVNMSAFFFCLKNSFVFLIICLRRNPVIVSIWFSDFFRWSIIWLKCVSCGFLVRCALSGVEILLLGCCVTDKYCVCFLCFGIRLETPFTHTVCMNSMFYR</sequence>
<dbReference type="EMBL" id="HBUF01580027">
    <property type="protein sequence ID" value="CAG6769824.1"/>
    <property type="molecule type" value="Transcribed_RNA"/>
</dbReference>